<name>A0A9Q3C9W6_9BASI</name>
<evidence type="ECO:0008006" key="3">
    <source>
        <dbReference type="Google" id="ProtNLM"/>
    </source>
</evidence>
<gene>
    <name evidence="1" type="ORF">O181_020959</name>
</gene>
<organism evidence="1 2">
    <name type="scientific">Austropuccinia psidii MF-1</name>
    <dbReference type="NCBI Taxonomy" id="1389203"/>
    <lineage>
        <taxon>Eukaryota</taxon>
        <taxon>Fungi</taxon>
        <taxon>Dikarya</taxon>
        <taxon>Basidiomycota</taxon>
        <taxon>Pucciniomycotina</taxon>
        <taxon>Pucciniomycetes</taxon>
        <taxon>Pucciniales</taxon>
        <taxon>Sphaerophragmiaceae</taxon>
        <taxon>Austropuccinia</taxon>
    </lineage>
</organism>
<reference evidence="1" key="1">
    <citation type="submission" date="2021-03" db="EMBL/GenBank/DDBJ databases">
        <title>Draft genome sequence of rust myrtle Austropuccinia psidii MF-1, a brazilian biotype.</title>
        <authorList>
            <person name="Quecine M.C."/>
            <person name="Pachon D.M.R."/>
            <person name="Bonatelli M.L."/>
            <person name="Correr F.H."/>
            <person name="Franceschini L.M."/>
            <person name="Leite T.F."/>
            <person name="Margarido G.R.A."/>
            <person name="Almeida C.A."/>
            <person name="Ferrarezi J.A."/>
            <person name="Labate C.A."/>
        </authorList>
    </citation>
    <scope>NUCLEOTIDE SEQUENCE</scope>
    <source>
        <strain evidence="1">MF-1</strain>
    </source>
</reference>
<comment type="caution">
    <text evidence="1">The sequence shown here is derived from an EMBL/GenBank/DDBJ whole genome shotgun (WGS) entry which is preliminary data.</text>
</comment>
<dbReference type="Proteomes" id="UP000765509">
    <property type="component" value="Unassembled WGS sequence"/>
</dbReference>
<dbReference type="OrthoDB" id="2159379at2759"/>
<protein>
    <recommendedName>
        <fullName evidence="3">Copia protein</fullName>
    </recommendedName>
</protein>
<keyword evidence="2" id="KW-1185">Reference proteome</keyword>
<dbReference type="PANTHER" id="PTHR11439">
    <property type="entry name" value="GAG-POL-RELATED RETROTRANSPOSON"/>
    <property type="match status" value="1"/>
</dbReference>
<accession>A0A9Q3C9W6</accession>
<evidence type="ECO:0000313" key="2">
    <source>
        <dbReference type="Proteomes" id="UP000765509"/>
    </source>
</evidence>
<dbReference type="EMBL" id="AVOT02006308">
    <property type="protein sequence ID" value="MBW0481244.1"/>
    <property type="molecule type" value="Genomic_DNA"/>
</dbReference>
<sequence>MFTINQLSRFCTQPGSMHWSAFKHLLRYLKGTCMLNLEYSKPAISSSTKCLAGWADADYTNSKEDRKSMSGHVVLVYGNPISWLSKKQSVVAQSTTEAEFISLNICAKQMRWVSFVLSDLGQEIVKPIMFSDNSGAVTISKQASLNANTKHIEVRYQYICDCVVQNLLSINQVSSSEMIADILSKPLGAQQMTTVYKQLHLVDPGGVLNESGSTRAELTR</sequence>
<proteinExistence type="predicted"/>
<evidence type="ECO:0000313" key="1">
    <source>
        <dbReference type="EMBL" id="MBW0481244.1"/>
    </source>
</evidence>
<dbReference type="AlphaFoldDB" id="A0A9Q3C9W6"/>
<dbReference type="PANTHER" id="PTHR11439:SF483">
    <property type="entry name" value="PEPTIDE SYNTHASE GLIP-LIKE, PUTATIVE (AFU_ORTHOLOGUE AFUA_3G12920)-RELATED"/>
    <property type="match status" value="1"/>
</dbReference>
<dbReference type="CDD" id="cd09272">
    <property type="entry name" value="RNase_HI_RT_Ty1"/>
    <property type="match status" value="1"/>
</dbReference>